<protein>
    <recommendedName>
        <fullName evidence="3">Chitin-binding type-2 domain-containing protein</fullName>
    </recommendedName>
</protein>
<evidence type="ECO:0000313" key="4">
    <source>
        <dbReference type="EMBL" id="KDR21795.1"/>
    </source>
</evidence>
<dbReference type="InParanoid" id="A0A067RMG7"/>
<feature type="domain" description="Chitin-binding type-2" evidence="3">
    <location>
        <begin position="157"/>
        <end position="213"/>
    </location>
</feature>
<dbReference type="Proteomes" id="UP000027135">
    <property type="component" value="Unassembled WGS sequence"/>
</dbReference>
<feature type="signal peptide" evidence="2">
    <location>
        <begin position="1"/>
        <end position="25"/>
    </location>
</feature>
<organism evidence="4 5">
    <name type="scientific">Zootermopsis nevadensis</name>
    <name type="common">Dampwood termite</name>
    <dbReference type="NCBI Taxonomy" id="136037"/>
    <lineage>
        <taxon>Eukaryota</taxon>
        <taxon>Metazoa</taxon>
        <taxon>Ecdysozoa</taxon>
        <taxon>Arthropoda</taxon>
        <taxon>Hexapoda</taxon>
        <taxon>Insecta</taxon>
        <taxon>Pterygota</taxon>
        <taxon>Neoptera</taxon>
        <taxon>Polyneoptera</taxon>
        <taxon>Dictyoptera</taxon>
        <taxon>Blattodea</taxon>
        <taxon>Blattoidea</taxon>
        <taxon>Termitoidae</taxon>
        <taxon>Termopsidae</taxon>
        <taxon>Zootermopsis</taxon>
    </lineage>
</organism>
<dbReference type="SUPFAM" id="SSF57625">
    <property type="entry name" value="Invertebrate chitin-binding proteins"/>
    <property type="match status" value="1"/>
</dbReference>
<feature type="compositionally biased region" description="Low complexity" evidence="1">
    <location>
        <begin position="1108"/>
        <end position="1117"/>
    </location>
</feature>
<gene>
    <name evidence="4" type="ORF">L798_03341</name>
</gene>
<dbReference type="GO" id="GO:0005576">
    <property type="term" value="C:extracellular region"/>
    <property type="evidence" value="ECO:0007669"/>
    <property type="project" value="InterPro"/>
</dbReference>
<accession>A0A067RMG7</accession>
<feature type="chain" id="PRO_5001645377" description="Chitin-binding type-2 domain-containing protein" evidence="2">
    <location>
        <begin position="26"/>
        <end position="2316"/>
    </location>
</feature>
<keyword evidence="2" id="KW-0732">Signal</keyword>
<evidence type="ECO:0000313" key="5">
    <source>
        <dbReference type="Proteomes" id="UP000027135"/>
    </source>
</evidence>
<proteinExistence type="predicted"/>
<dbReference type="EMBL" id="KK852539">
    <property type="protein sequence ID" value="KDR21795.1"/>
    <property type="molecule type" value="Genomic_DNA"/>
</dbReference>
<dbReference type="PROSITE" id="PS50940">
    <property type="entry name" value="CHIT_BIND_II"/>
    <property type="match status" value="1"/>
</dbReference>
<dbReference type="SMART" id="SM00494">
    <property type="entry name" value="ChtBD2"/>
    <property type="match status" value="3"/>
</dbReference>
<reference evidence="4 5" key="1">
    <citation type="journal article" date="2014" name="Nat. Commun.">
        <title>Molecular traces of alternative social organization in a termite genome.</title>
        <authorList>
            <person name="Terrapon N."/>
            <person name="Li C."/>
            <person name="Robertson H.M."/>
            <person name="Ji L."/>
            <person name="Meng X."/>
            <person name="Booth W."/>
            <person name="Chen Z."/>
            <person name="Childers C.P."/>
            <person name="Glastad K.M."/>
            <person name="Gokhale K."/>
            <person name="Gowin J."/>
            <person name="Gronenberg W."/>
            <person name="Hermansen R.A."/>
            <person name="Hu H."/>
            <person name="Hunt B.G."/>
            <person name="Huylmans A.K."/>
            <person name="Khalil S.M."/>
            <person name="Mitchell R.D."/>
            <person name="Munoz-Torres M.C."/>
            <person name="Mustard J.A."/>
            <person name="Pan H."/>
            <person name="Reese J.T."/>
            <person name="Scharf M.E."/>
            <person name="Sun F."/>
            <person name="Vogel H."/>
            <person name="Xiao J."/>
            <person name="Yang W."/>
            <person name="Yang Z."/>
            <person name="Yang Z."/>
            <person name="Zhou J."/>
            <person name="Zhu J."/>
            <person name="Brent C.S."/>
            <person name="Elsik C.G."/>
            <person name="Goodisman M.A."/>
            <person name="Liberles D.A."/>
            <person name="Roe R.M."/>
            <person name="Vargo E.L."/>
            <person name="Vilcinskas A."/>
            <person name="Wang J."/>
            <person name="Bornberg-Bauer E."/>
            <person name="Korb J."/>
            <person name="Zhang G."/>
            <person name="Liebig J."/>
        </authorList>
    </citation>
    <scope>NUCLEOTIDE SEQUENCE [LARGE SCALE GENOMIC DNA]</scope>
    <source>
        <tissue evidence="4">Whole organism</tissue>
    </source>
</reference>
<dbReference type="InterPro" id="IPR002557">
    <property type="entry name" value="Chitin-bd_dom"/>
</dbReference>
<name>A0A067RMG7_ZOONE</name>
<feature type="compositionally biased region" description="Polar residues" evidence="1">
    <location>
        <begin position="907"/>
        <end position="917"/>
    </location>
</feature>
<feature type="region of interest" description="Disordered" evidence="1">
    <location>
        <begin position="907"/>
        <end position="942"/>
    </location>
</feature>
<dbReference type="Pfam" id="PF01607">
    <property type="entry name" value="CBM_14"/>
    <property type="match status" value="1"/>
</dbReference>
<feature type="compositionally biased region" description="Polar residues" evidence="1">
    <location>
        <begin position="1122"/>
        <end position="1134"/>
    </location>
</feature>
<evidence type="ECO:0000256" key="1">
    <source>
        <dbReference type="SAM" id="MobiDB-lite"/>
    </source>
</evidence>
<dbReference type="InterPro" id="IPR036508">
    <property type="entry name" value="Chitin-bd_dom_sf"/>
</dbReference>
<feature type="region of interest" description="Disordered" evidence="1">
    <location>
        <begin position="1108"/>
        <end position="1134"/>
    </location>
</feature>
<keyword evidence="5" id="KW-1185">Reference proteome</keyword>
<dbReference type="Gene3D" id="2.170.140.10">
    <property type="entry name" value="Chitin binding domain"/>
    <property type="match status" value="1"/>
</dbReference>
<dbReference type="OMA" id="STTGTIM"/>
<sequence length="2316" mass="255634">MYTSVGVSHILLVCIFNMDISILMATATSCHSVGKVCGSQNWRQYRRYIYNRAGDIITRRQSCTKRQYFDISEGRCSGIPGGGYIVFVDNNAACNIAGLIPHPTEARYYRVCKSYKVIVAKCQRPANFNTRRLHCGHRYIVSSRDSKLNKSNYHPKLPVCVKEGQFPSPNTCSSYYMCRRNGTRFVQTEYKCPQNSVYNATLGNCDIKKECKLKNTSTTLLRPISNNEYPKCTAAGKVYVPSNCTMYCMCSSRRSGDFIRECYSCPSGYVYDPNIEDCAEGSHCIQDVEETKYDLQQSVLKIIPQISTSAPYVTSEFKDTAVTTTPQLNERTNYHNTPFVRTSELPEYTSVSHPMKYDNTEGADIMNINKQSHHNITQLYPVVDSFEYPKQAYITIKSSTIESYQMDFQSTTDTDTLVFTANKSRKKNFTEKDTPKFVMQTHSTLTINVESQNVTEQTLSDIKIYEEKHVVSSKSLKAADTEFQPTQNTADKVQENKQEFIRPSVASNCISCSETQTIYSKEQENVFENRTEQSFKAPLTTTHSPLNCCKAGQSGLTVSMTQACIETNLLSSECAQTSLPEAVNSSELTCINVNPKPQPTMEPISLYRDFILKQTQEEHSETDIAEQITPSKTASTTAAHGNKYIHWDWQQTQEINILTADTEISEFQPEEKNVTPSLTKYWQSMLKPAAEHMATEAEHELESSAETEFRTSTYNTQHSNTVTKVISKELPETSSTSILVLKAKEEYTTISETAEQQRVTNNVTHLPPLQTASKTPKPYTEPEDIKTESFLPQTNDTLSKAGPIQHVTASLFTQLPQLQNTNTKQTAHTELENNINSASLPLLHLKEVTPIAYSDQHGISATTFQPQLPATRTTLTGYSELENNTTPITSTIIHAITTEFEVFTTKQGTASHPTTLPSELEINSGKTHFSDSEQSKKSRLSSKSLTNIDVTKPLSEKQDILVHTSSSSLLHKISTTRMGKSDAENKTVSAVLQNSTTGHSDLENITVSTQSLKSQLSTVAPNIYSNGQETAPIMTFLPLSEKTSKVPTSYTDPGYKTVPPVSQTSITGKEASFVQQVTVLPLTPLPLQRSSTEVGPYSEVNNVTSYTSQSRLLSSESHSNHQRGTSNTSPLPPLQTVSTTRIFYTYPDNITTVSLMPIRNATLSDAYSPEQVTASLTTLLTPFQSSNTKPETHSEADNNTSSTRLPLPYSKQVAPEGYSDQHGISTMTFLPPFPTTKTMEITDSDPVNNTSLKISTTLESNIIQSESLTSKHKITSLPTLLPSQHKISTEQKTCSQQETYKTSACSLISMSSSKGQKDFTNKQDVLTYTSSPLFQISTTISETYSNKENNTISRMLQTTVRGHPDLDNSTSSTSSQTSRLSNVVPNVYTDDQETKTFMAFSPLSQMVSEAPKATFDPDDKPTSIISSFSQMNITDLKTFSIHQVNTSSSTFLPFQSRSTEVAPHLELSNDTTSINSSMSQSSTVISKACSDEPETTSLPLLFTTRTVPILPIAFSNHHVNTSFITMSPQLQNSNTKTITHSEHGNNTTSTDLCLSNSNEMAPKVYCDQPRISATTFLSPIPTGSRILLNYSHSENNTTPTITTTVKSNQSSITEFEPFVKKQVTALPPTHFPSQQKINSGTVDNTYLEKYNTSTNSPMSLPNTEIIKTFSVKQEVSAYTTSSPQLHNISTTPVDYSDPENNTISTVLQTSTTGHSGLDNNAISTSLPIVYADHKKTTTVMTYSQLSETINNGPTSYTDPEYRTVSSVSETIITESDGSLAQQITASPLGLLPLQRSSTELEHHSELKSDTTSYISLTSQLSMAVQTEYSDPDNVTTLSKMSEPTASIHQVTPSLITLLLPLQSITTNKNIAAYSKLDSNTNQTGLNLSQSKTIVPKTYSNQNGASDTSLPSLPTNSITLTTFSDLEYNTIQTISTILQTNVTEIEAVSSQQITASPSTLLSPEQEINTKQTNYSDPETNTTSASSLISLTSSEDPKDFSDKQEISTYTSSPLFQIMSTVPGSYSYTENNTVTYTTTTGHFDLDNNISTTSSQMSQLSTVEPSVYNDQEITNYMAFLPLSETGEQIATVSPDHDNKSIPTISTLSESSNTESEVYTVYQVNTTTLTFLPFEKTGTKVTARLELSNDTNSNSSQTSQSSTVIPKVYSDEQETTAYSTSSPPLWTITTVQNDNNESDKKTIASTSSILGTYVTVPNDYSVIYTVSPATYLSTVEESKTVLTTSSEQHMEGNTEISSVLQSRTFVSKSYSDQQKVTADAISSQPLQAIHTTPTAYSDPDSTRNHYRPFIQLQQLTQIQTV</sequence>
<evidence type="ECO:0000256" key="2">
    <source>
        <dbReference type="SAM" id="SignalP"/>
    </source>
</evidence>
<dbReference type="GO" id="GO:0008061">
    <property type="term" value="F:chitin binding"/>
    <property type="evidence" value="ECO:0007669"/>
    <property type="project" value="InterPro"/>
</dbReference>
<evidence type="ECO:0000259" key="3">
    <source>
        <dbReference type="PROSITE" id="PS50940"/>
    </source>
</evidence>
<feature type="region of interest" description="Disordered" evidence="1">
    <location>
        <begin position="1183"/>
        <end position="1222"/>
    </location>
</feature>
<dbReference type="eggNOG" id="ENOG502S9IS">
    <property type="taxonomic scope" value="Eukaryota"/>
</dbReference>